<dbReference type="InterPro" id="IPR016024">
    <property type="entry name" value="ARM-type_fold"/>
</dbReference>
<evidence type="ECO:0008006" key="3">
    <source>
        <dbReference type="Google" id="ProtNLM"/>
    </source>
</evidence>
<dbReference type="InterPro" id="IPR011989">
    <property type="entry name" value="ARM-like"/>
</dbReference>
<reference evidence="1 2" key="1">
    <citation type="journal article" date="2019" name="Int. J. Syst. Evol. Microbiol.">
        <title>The Global Catalogue of Microorganisms (GCM) 10K type strain sequencing project: providing services to taxonomists for standard genome sequencing and annotation.</title>
        <authorList>
            <consortium name="The Broad Institute Genomics Platform"/>
            <consortium name="The Broad Institute Genome Sequencing Center for Infectious Disease"/>
            <person name="Wu L."/>
            <person name="Ma J."/>
        </authorList>
    </citation>
    <scope>NUCLEOTIDE SEQUENCE [LARGE SCALE GENOMIC DNA]</scope>
    <source>
        <strain evidence="1 2">JCM 17504</strain>
    </source>
</reference>
<evidence type="ECO:0000313" key="1">
    <source>
        <dbReference type="EMBL" id="GAA5058083.1"/>
    </source>
</evidence>
<gene>
    <name evidence="1" type="ORF">GCM10025751_40690</name>
</gene>
<dbReference type="PANTHER" id="PTHR12697:SF5">
    <property type="entry name" value="DEOXYHYPUSINE HYDROXYLASE"/>
    <property type="match status" value="1"/>
</dbReference>
<dbReference type="AlphaFoldDB" id="A0AAV3UM09"/>
<keyword evidence="2" id="KW-1185">Reference proteome</keyword>
<dbReference type="Gene3D" id="1.25.10.10">
    <property type="entry name" value="Leucine-rich Repeat Variant"/>
    <property type="match status" value="2"/>
</dbReference>
<protein>
    <recommendedName>
        <fullName evidence="3">HEAT repeat-containing protein</fullName>
    </recommendedName>
</protein>
<dbReference type="SUPFAM" id="SSF48371">
    <property type="entry name" value="ARM repeat"/>
    <property type="match status" value="1"/>
</dbReference>
<comment type="caution">
    <text evidence="1">The sequence shown here is derived from an EMBL/GenBank/DDBJ whole genome shotgun (WGS) entry which is preliminary data.</text>
</comment>
<accession>A0AAV3UM09</accession>
<organism evidence="1 2">
    <name type="scientific">Haladaptatus pallidirubidus</name>
    <dbReference type="NCBI Taxonomy" id="1008152"/>
    <lineage>
        <taxon>Archaea</taxon>
        <taxon>Methanobacteriati</taxon>
        <taxon>Methanobacteriota</taxon>
        <taxon>Stenosarchaea group</taxon>
        <taxon>Halobacteria</taxon>
        <taxon>Halobacteriales</taxon>
        <taxon>Haladaptataceae</taxon>
        <taxon>Haladaptatus</taxon>
    </lineage>
</organism>
<sequence length="338" mass="36581">MNDSTHHLSANYFIECIEQDSHDEATEYLERVETASTEKRKATVRALRPLANDDPSALKPLVSTLTAFLGDDERSIRLTTAKLFVAIAETDPDAVVPMVPALGERLGDDEEFYYVRARSAEALGYVARDHPGTVASPEVVADLQVGLSFDEPEVKEKLAKALEHIALGDPTRLKHQVATLATHLDDESELVRYHLCTVLAVVGCESPETLTDADGALVARLDDESTHVRRRAAEALGLLILATTEESSIRESILDDLKEQKVDSESFFRRRKRFALGAVNGAVGSSEVEAEIGTVEGIRATTGDAVAEITSPDGECPHCGLALPETSPPMCPRCGGPH</sequence>
<dbReference type="PANTHER" id="PTHR12697">
    <property type="entry name" value="PBS LYASE HEAT-LIKE PROTEIN"/>
    <property type="match status" value="1"/>
</dbReference>
<dbReference type="GO" id="GO:0016491">
    <property type="term" value="F:oxidoreductase activity"/>
    <property type="evidence" value="ECO:0007669"/>
    <property type="project" value="TreeGrafter"/>
</dbReference>
<dbReference type="RefSeq" id="WP_227773823.1">
    <property type="nucleotide sequence ID" value="NZ_BAABKX010000015.1"/>
</dbReference>
<dbReference type="EMBL" id="BAABKX010000015">
    <property type="protein sequence ID" value="GAA5058083.1"/>
    <property type="molecule type" value="Genomic_DNA"/>
</dbReference>
<proteinExistence type="predicted"/>
<evidence type="ECO:0000313" key="2">
    <source>
        <dbReference type="Proteomes" id="UP001501729"/>
    </source>
</evidence>
<dbReference type="GeneID" id="68614054"/>
<dbReference type="Proteomes" id="UP001501729">
    <property type="component" value="Unassembled WGS sequence"/>
</dbReference>
<name>A0AAV3UM09_9EURY</name>